<reference evidence="2 3" key="1">
    <citation type="journal article" date="2018" name="Front. Plant Sci.">
        <title>Red Clover (Trifolium pratense) and Zigzag Clover (T. medium) - A Picture of Genomic Similarities and Differences.</title>
        <authorList>
            <person name="Dluhosova J."/>
            <person name="Istvanek J."/>
            <person name="Nedelnik J."/>
            <person name="Repkova J."/>
        </authorList>
    </citation>
    <scope>NUCLEOTIDE SEQUENCE [LARGE SCALE GENOMIC DNA]</scope>
    <source>
        <strain evidence="3">cv. 10/8</strain>
        <tissue evidence="2">Leaf</tissue>
    </source>
</reference>
<proteinExistence type="predicted"/>
<evidence type="ECO:0000256" key="1">
    <source>
        <dbReference type="SAM" id="MobiDB-lite"/>
    </source>
</evidence>
<keyword evidence="3" id="KW-1185">Reference proteome</keyword>
<dbReference type="EMBL" id="LXQA010111330">
    <property type="protein sequence ID" value="MCI18679.1"/>
    <property type="molecule type" value="Genomic_DNA"/>
</dbReference>
<dbReference type="Proteomes" id="UP000265520">
    <property type="component" value="Unassembled WGS sequence"/>
</dbReference>
<feature type="compositionally biased region" description="Pro residues" evidence="1">
    <location>
        <begin position="39"/>
        <end position="56"/>
    </location>
</feature>
<name>A0A392Q4B5_9FABA</name>
<organism evidence="2 3">
    <name type="scientific">Trifolium medium</name>
    <dbReference type="NCBI Taxonomy" id="97028"/>
    <lineage>
        <taxon>Eukaryota</taxon>
        <taxon>Viridiplantae</taxon>
        <taxon>Streptophyta</taxon>
        <taxon>Embryophyta</taxon>
        <taxon>Tracheophyta</taxon>
        <taxon>Spermatophyta</taxon>
        <taxon>Magnoliopsida</taxon>
        <taxon>eudicotyledons</taxon>
        <taxon>Gunneridae</taxon>
        <taxon>Pentapetalae</taxon>
        <taxon>rosids</taxon>
        <taxon>fabids</taxon>
        <taxon>Fabales</taxon>
        <taxon>Fabaceae</taxon>
        <taxon>Papilionoideae</taxon>
        <taxon>50 kb inversion clade</taxon>
        <taxon>NPAAA clade</taxon>
        <taxon>Hologalegina</taxon>
        <taxon>IRL clade</taxon>
        <taxon>Trifolieae</taxon>
        <taxon>Trifolium</taxon>
    </lineage>
</organism>
<dbReference type="AlphaFoldDB" id="A0A392Q4B5"/>
<feature type="non-terminal residue" evidence="2">
    <location>
        <position position="149"/>
    </location>
</feature>
<evidence type="ECO:0000313" key="3">
    <source>
        <dbReference type="Proteomes" id="UP000265520"/>
    </source>
</evidence>
<feature type="region of interest" description="Disordered" evidence="1">
    <location>
        <begin position="86"/>
        <end position="110"/>
    </location>
</feature>
<feature type="compositionally biased region" description="Pro residues" evidence="1">
    <location>
        <begin position="92"/>
        <end position="101"/>
    </location>
</feature>
<comment type="caution">
    <text evidence="2">The sequence shown here is derived from an EMBL/GenBank/DDBJ whole genome shotgun (WGS) entry which is preliminary data.</text>
</comment>
<feature type="region of interest" description="Disordered" evidence="1">
    <location>
        <begin position="21"/>
        <end position="70"/>
    </location>
</feature>
<sequence length="149" mass="15998">APPPPPPQLLLNALERVPALFPSLAPPPKPPDRTFIAQSPPPAPPPSSKLLPPPSIPLTNSIARPPAKPPDLRTFIETLLSKSSFKVSYQPPASPPPPEPPDIQSLPYTTRSDFSFPEQVIVFSSLKSPTRIKSQSLDPNLVNVATSQP</sequence>
<evidence type="ECO:0000313" key="2">
    <source>
        <dbReference type="EMBL" id="MCI18679.1"/>
    </source>
</evidence>
<protein>
    <submittedName>
        <fullName evidence="2">Uncharacterized protein</fullName>
    </submittedName>
</protein>
<feature type="non-terminal residue" evidence="2">
    <location>
        <position position="1"/>
    </location>
</feature>
<accession>A0A392Q4B5</accession>